<feature type="region of interest" description="Disordered" evidence="6">
    <location>
        <begin position="125"/>
        <end position="147"/>
    </location>
</feature>
<dbReference type="Pfam" id="PF03016">
    <property type="entry name" value="Exostosin_GT47"/>
    <property type="match status" value="2"/>
</dbReference>
<evidence type="ECO:0000256" key="6">
    <source>
        <dbReference type="SAM" id="MobiDB-lite"/>
    </source>
</evidence>
<feature type="domain" description="Exostosin GT47" evidence="8">
    <location>
        <begin position="311"/>
        <end position="592"/>
    </location>
</feature>
<dbReference type="PANTHER" id="PTHR11062">
    <property type="entry name" value="EXOSTOSIN HEPARAN SULFATE GLYCOSYLTRANSFERASE -RELATED"/>
    <property type="match status" value="1"/>
</dbReference>
<keyword evidence="7" id="KW-1133">Transmembrane helix</keyword>
<evidence type="ECO:0000256" key="4">
    <source>
        <dbReference type="ARBA" id="ARBA00022968"/>
    </source>
</evidence>
<dbReference type="Gene3D" id="3.40.50.1820">
    <property type="entry name" value="alpha/beta hydrolase"/>
    <property type="match status" value="1"/>
</dbReference>
<evidence type="ECO:0000256" key="3">
    <source>
        <dbReference type="ARBA" id="ARBA00022676"/>
    </source>
</evidence>
<name>A0AAD6LEK5_9ROSI</name>
<dbReference type="Proteomes" id="UP001164929">
    <property type="component" value="Chromosome 18"/>
</dbReference>
<organism evidence="9 10">
    <name type="scientific">Populus alba x Populus x berolinensis</name>
    <dbReference type="NCBI Taxonomy" id="444605"/>
    <lineage>
        <taxon>Eukaryota</taxon>
        <taxon>Viridiplantae</taxon>
        <taxon>Streptophyta</taxon>
        <taxon>Embryophyta</taxon>
        <taxon>Tracheophyta</taxon>
        <taxon>Spermatophyta</taxon>
        <taxon>Magnoliopsida</taxon>
        <taxon>eudicotyledons</taxon>
        <taxon>Gunneridae</taxon>
        <taxon>Pentapetalae</taxon>
        <taxon>rosids</taxon>
        <taxon>fabids</taxon>
        <taxon>Malpighiales</taxon>
        <taxon>Salicaceae</taxon>
        <taxon>Saliceae</taxon>
        <taxon>Populus</taxon>
    </lineage>
</organism>
<dbReference type="GO" id="GO:0016757">
    <property type="term" value="F:glycosyltransferase activity"/>
    <property type="evidence" value="ECO:0007669"/>
    <property type="project" value="UniProtKB-KW"/>
</dbReference>
<keyword evidence="4" id="KW-0735">Signal-anchor</keyword>
<keyword evidence="7" id="KW-0472">Membrane</keyword>
<evidence type="ECO:0000313" key="10">
    <source>
        <dbReference type="Proteomes" id="UP001164929"/>
    </source>
</evidence>
<evidence type="ECO:0000256" key="2">
    <source>
        <dbReference type="ARBA" id="ARBA00010271"/>
    </source>
</evidence>
<sequence>METSAFFQRLCLVEIRRLLMVIGVAIIVIILFQCFALPYGKGWSVSSAHEDSVVMVISNPILSNSSKSSIRVFHIMTNGSDSSDLGEEAGDEDEIENTDADYDLSSNKIEQNDVLLKLGEMLGKSTDNTSSQEKPVETGSKQQKQVGETEILEATTSSTFGGIQSDVGIVPSVLLGISKKNGENRDRDSITSDSFFPTKVISLDHMETQTKNAELLQTISVTLNNNSKRDSISTLKRWEQSTSISQMNSLLLHSLVYSHSMKPRRLSVRDRELLSAKLKIENAPRVDNPPGLYASAFRNISMFKRSYELMERMLKVYVYKEGEKPIFHQSKMRGIYASEGWFMKLIEGNKKFVVRDPRKAHLFYLPFSPHMLRMALFDHNSHNQKELAEFLKNYVDLVAKKYSFWNRTGGTDHFLVGCHDWASQMTRHHMRNCIRVLCNSNVAKGFKIGKDTTLPVTYIRSAENPLKELGGKSPSERPILAFFAGNMHGYLRPILLEYWENKEPDMKILGPMSRDIAGKRRYREYMKRSKYCICARGYEVHTPRVVESIFYECVPVIISDNYVPPLFEVLNWEAFSVFIQEKDIPNLRNILLSIPQEKYVAMQLGVKKSGTSEFFRWKANDGVNTLRFWVMEKAEKSGKNHRAALEKEFGVVTYNDWLISALQSFCLFDMELCFQLPKLFQNINRRWLLVVGVVAVTHTLFQFLLLPYGNALRSLFPNVNDSMYDKSSFAVIQSSKKSVMVRYPLTVDKSSLTNYFKFDGVLENADDSKGGGEEGHDDGTKKNSEDTDHDFSSEEGDMEVLDNVIQLEVDRDLEDDFPSEDVKDRHGTFASGGVKTEESNPVLKLANEARINLPLERNVKSDHDIPTDNVLQQKKSQAHKEFEHVNSTLPVDSQTVASSTKATYLKSNGSSSIGPAALKSDSAAAKNYSVVLAKPGKKKMRCEMPPKSVTLIDEMNSILVRHRKSSRSMRPRWSSARDQEILAARSQIESAPAVVHDRDLYAPLFRNVSKFKRSYELMERTLKVYIYKDGKKPIFHLPILKGLYASEGWFMKLMQGNKHFVVKDPRKAHLFYMPFSSRMLEYTLYVRNSHNRTNLRLYMKNYAESIAAKYSYWNRTGGADHFLVACHDWAPYETRHHMEHCIKALCNADVTAGFKIGRDVSFPETYVRSARNPLRDLGGKPPSQRNILAFYAGNMHGYLRPILLKYWKDKDPDMKIFGPMPPGVASKMNYIQHMQRSKYCICPKGYEVNSPRVVEAIFYECVPVIISDNFVPPFFDVLDWGAFSLILAEKDISNLKEILLSIPKEKYLQMQLAVRKAQRHFLWHASPMKYDLFYMTLHSIWFGFYCAFISVRYQDQMGDFCIKEEISDIPSSRHQFDHPSSECGLLERHGCQIKHVVRLAFRICVHLIVMKLWCKLSLRLSMLYSIQFDLKAQFSRPHMSSYQAHNDVVNNVSLFVDSVGSPSSLDDIFTCLLTLTKYLRRRLVHFIEDLIYQDVNGYSESFVASSSGPHSHSSGHNIYRSNVEGFSLFSEHHIANKSPEIHRTRAAEVMEELLVNTRYEAKTGCSHRGVSLIIQGITSRVRKTLHGSSDDIGWLQHAHDMAPVEDGTVRFLELLEKIRNGEHNLPNSFVYLLIPGLFSNHGPLYFVGTKRFFSKMGLACHIAKIHSEASVEHNAWELKQYIEELYWGSGKRVMLLGHSKGGVDAAAALSIYSSDLKNKVAGLALVQSPYAGTPIASDILREGQIADKETRRIMELLICKIIKGDIRALEDLSYDKRREFISKHQLPKEIPLISFHSEASIAPGVLATMTHIAHAELPWLPLPKFGSEEADDFQAGHQVPVVIPISAAMAVCALHLQLRYGEKSDGLVTCRDAEVPGSVVVRPDRKLDHAWMVYSSRKKDPSEPDSCEMCEALLTMLVELGKMKQERDVSGAF</sequence>
<feature type="domain" description="Exostosin GT47" evidence="8">
    <location>
        <begin position="1019"/>
        <end position="1300"/>
    </location>
</feature>
<proteinExistence type="inferred from homology"/>
<evidence type="ECO:0000313" key="9">
    <source>
        <dbReference type="EMBL" id="KAJ6957891.1"/>
    </source>
</evidence>
<comment type="similarity">
    <text evidence="2">Belongs to the glycosyltransferase 47 family.</text>
</comment>
<feature type="transmembrane region" description="Helical" evidence="7">
    <location>
        <begin position="18"/>
        <end position="39"/>
    </location>
</feature>
<comment type="subcellular location">
    <subcellularLocation>
        <location evidence="1">Golgi apparatus membrane</location>
        <topology evidence="1">Single-pass type II membrane protein</topology>
    </subcellularLocation>
</comment>
<accession>A0AAD6LEK5</accession>
<feature type="compositionally biased region" description="Basic and acidic residues" evidence="6">
    <location>
        <begin position="766"/>
        <end position="792"/>
    </location>
</feature>
<keyword evidence="3" id="KW-0328">Glycosyltransferase</keyword>
<evidence type="ECO:0000256" key="5">
    <source>
        <dbReference type="ARBA" id="ARBA00023034"/>
    </source>
</evidence>
<dbReference type="EMBL" id="JAQIZT010000018">
    <property type="protein sequence ID" value="KAJ6957891.1"/>
    <property type="molecule type" value="Genomic_DNA"/>
</dbReference>
<dbReference type="InterPro" id="IPR004263">
    <property type="entry name" value="Exostosin"/>
</dbReference>
<dbReference type="SUPFAM" id="SSF53474">
    <property type="entry name" value="alpha/beta-Hydrolases"/>
    <property type="match status" value="1"/>
</dbReference>
<evidence type="ECO:0000256" key="7">
    <source>
        <dbReference type="SAM" id="Phobius"/>
    </source>
</evidence>
<keyword evidence="7" id="KW-0812">Transmembrane</keyword>
<dbReference type="GO" id="GO:0000139">
    <property type="term" value="C:Golgi membrane"/>
    <property type="evidence" value="ECO:0007669"/>
    <property type="project" value="UniProtKB-SubCell"/>
</dbReference>
<keyword evidence="5" id="KW-0333">Golgi apparatus</keyword>
<evidence type="ECO:0000256" key="1">
    <source>
        <dbReference type="ARBA" id="ARBA00004323"/>
    </source>
</evidence>
<dbReference type="InterPro" id="IPR040911">
    <property type="entry name" value="Exostosin_GT47"/>
</dbReference>
<dbReference type="InterPro" id="IPR029058">
    <property type="entry name" value="AB_hydrolase_fold"/>
</dbReference>
<protein>
    <recommendedName>
        <fullName evidence="8">Exostosin GT47 domain-containing protein</fullName>
    </recommendedName>
</protein>
<evidence type="ECO:0000259" key="8">
    <source>
        <dbReference type="Pfam" id="PF03016"/>
    </source>
</evidence>
<feature type="compositionally biased region" description="Polar residues" evidence="6">
    <location>
        <begin position="125"/>
        <end position="146"/>
    </location>
</feature>
<dbReference type="PANTHER" id="PTHR11062:SF210">
    <property type="entry name" value="EXOSTOSIN FAMILY PROTEIN"/>
    <property type="match status" value="1"/>
</dbReference>
<reference evidence="9 10" key="1">
    <citation type="journal article" date="2023" name="Mol. Ecol. Resour.">
        <title>Chromosome-level genome assembly of a triploid poplar Populus alba 'Berolinensis'.</title>
        <authorList>
            <person name="Chen S."/>
            <person name="Yu Y."/>
            <person name="Wang X."/>
            <person name="Wang S."/>
            <person name="Zhang T."/>
            <person name="Zhou Y."/>
            <person name="He R."/>
            <person name="Meng N."/>
            <person name="Wang Y."/>
            <person name="Liu W."/>
            <person name="Liu Z."/>
            <person name="Liu J."/>
            <person name="Guo Q."/>
            <person name="Huang H."/>
            <person name="Sederoff R.R."/>
            <person name="Wang G."/>
            <person name="Qu G."/>
            <person name="Chen S."/>
        </authorList>
    </citation>
    <scope>NUCLEOTIDE SEQUENCE [LARGE SCALE GENOMIC DNA]</scope>
    <source>
        <strain evidence="9">SC-2020</strain>
    </source>
</reference>
<gene>
    <name evidence="9" type="ORF">NC653_039764</name>
</gene>
<keyword evidence="10" id="KW-1185">Reference proteome</keyword>
<feature type="region of interest" description="Disordered" evidence="6">
    <location>
        <begin position="766"/>
        <end position="797"/>
    </location>
</feature>
<comment type="caution">
    <text evidence="9">The sequence shown here is derived from an EMBL/GenBank/DDBJ whole genome shotgun (WGS) entry which is preliminary data.</text>
</comment>
<keyword evidence="3" id="KW-0808">Transferase</keyword>